<reference evidence="3 4" key="1">
    <citation type="submission" date="2019-08" db="EMBL/GenBank/DDBJ databases">
        <title>Selenomonas sp. mPRGC5 and Selenomonas sp. mPRGC8 isolated from ruminal fluid of dairy goat (Capra hircus).</title>
        <authorList>
            <person name="Poothong S."/>
            <person name="Nuengjamnong C."/>
            <person name="Tanasupawat S."/>
        </authorList>
    </citation>
    <scope>NUCLEOTIDE SEQUENCE [LARGE SCALE GENOMIC DNA]</scope>
    <source>
        <strain evidence="4">mPRGC5</strain>
    </source>
</reference>
<accession>A0A5D6W549</accession>
<dbReference type="InterPro" id="IPR052216">
    <property type="entry name" value="CRISPR_Csm3_endoribonuclease"/>
</dbReference>
<keyword evidence="1" id="KW-0051">Antiviral defense</keyword>
<feature type="domain" description="CRISPR type III-associated protein" evidence="2">
    <location>
        <begin position="19"/>
        <end position="185"/>
    </location>
</feature>
<dbReference type="EMBL" id="VTOY01000004">
    <property type="protein sequence ID" value="TYZ22930.1"/>
    <property type="molecule type" value="Genomic_DNA"/>
</dbReference>
<dbReference type="Proteomes" id="UP000323646">
    <property type="component" value="Unassembled WGS sequence"/>
</dbReference>
<dbReference type="PANTHER" id="PTHR35579:SF6">
    <property type="entry name" value="DUF324 DOMAIN-CONTAINING PROTEIN"/>
    <property type="match status" value="1"/>
</dbReference>
<feature type="domain" description="CRISPR type III-associated protein" evidence="2">
    <location>
        <begin position="245"/>
        <end position="422"/>
    </location>
</feature>
<organism evidence="3 4">
    <name type="scientific">Selenomonas ruminis</name>
    <dbReference type="NCBI Taxonomy" id="2593411"/>
    <lineage>
        <taxon>Bacteria</taxon>
        <taxon>Bacillati</taxon>
        <taxon>Bacillota</taxon>
        <taxon>Negativicutes</taxon>
        <taxon>Selenomonadales</taxon>
        <taxon>Selenomonadaceae</taxon>
        <taxon>Selenomonas</taxon>
    </lineage>
</organism>
<keyword evidence="4" id="KW-1185">Reference proteome</keyword>
<comment type="caution">
    <text evidence="3">The sequence shown here is derived from an EMBL/GenBank/DDBJ whole genome shotgun (WGS) entry which is preliminary data.</text>
</comment>
<dbReference type="RefSeq" id="WP_149171324.1">
    <property type="nucleotide sequence ID" value="NZ_VTOY01000004.1"/>
</dbReference>
<sequence>MKIKEHDEQLVGKVVLEGTLKLDAPLLVGDGTASMAAARSKDIHVLRNAEGEAFIPGTSLVGVLRDLLGSQSPEMVEEIFGSLETMQSTIQAEDIVFKESKQIFRDGVCIDEYKGSAMQGRKYDYEAIERGAEAALRLVFTLRAFHLAEGTDKIRGDVKDSICFLRDRLAAGIHLGANTSKGMGRTHLVSPVLGYYDFHNSKDVLAWLGTDQPAATDASVQLVEIGSMPLEAPDTFVISATFALCSSLLVRDYQISREGKQIAVMKHSGEAAVIPGSTIKGVLRHRASCILRELGHRSKMLDSLMGCAGDEDKNVKSATEGRIKSRFIVEESYLEEHPEQLREPIVTRNRIDRFTRGVLGNALLNTQPLYQEDNSVGTVKIRFTIRNATEAEVGLALFLLKDLWQGELALGGETSIGRGRLKGIRAEIQYKQDRFVLEENGRVVVGDSSVLADYASALQRKEA</sequence>
<evidence type="ECO:0000313" key="4">
    <source>
        <dbReference type="Proteomes" id="UP000323646"/>
    </source>
</evidence>
<proteinExistence type="predicted"/>
<name>A0A5D6W549_9FIRM</name>
<dbReference type="Pfam" id="PF03787">
    <property type="entry name" value="RAMPs"/>
    <property type="match status" value="2"/>
</dbReference>
<dbReference type="InterPro" id="IPR005537">
    <property type="entry name" value="RAMP_III_fam"/>
</dbReference>
<dbReference type="AlphaFoldDB" id="A0A5D6W549"/>
<dbReference type="GO" id="GO:0051607">
    <property type="term" value="P:defense response to virus"/>
    <property type="evidence" value="ECO:0007669"/>
    <property type="project" value="UniProtKB-KW"/>
</dbReference>
<evidence type="ECO:0000259" key="2">
    <source>
        <dbReference type="Pfam" id="PF03787"/>
    </source>
</evidence>
<evidence type="ECO:0000256" key="1">
    <source>
        <dbReference type="ARBA" id="ARBA00023118"/>
    </source>
</evidence>
<gene>
    <name evidence="3" type="ORF">FZ040_06845</name>
</gene>
<dbReference type="CDD" id="cd09726">
    <property type="entry name" value="RAMP_I_III"/>
    <property type="match status" value="1"/>
</dbReference>
<dbReference type="PANTHER" id="PTHR35579">
    <property type="entry name" value="CRISPR SYSTEM CMS ENDORIBONUCLEASE CSM3"/>
    <property type="match status" value="1"/>
</dbReference>
<dbReference type="OrthoDB" id="1063910at2"/>
<evidence type="ECO:0000313" key="3">
    <source>
        <dbReference type="EMBL" id="TYZ22930.1"/>
    </source>
</evidence>
<protein>
    <recommendedName>
        <fullName evidence="2">CRISPR type III-associated protein domain-containing protein</fullName>
    </recommendedName>
</protein>